<dbReference type="InterPro" id="IPR018062">
    <property type="entry name" value="HTH_AraC-typ_CS"/>
</dbReference>
<evidence type="ECO:0000313" key="6">
    <source>
        <dbReference type="Proteomes" id="UP000004097"/>
    </source>
</evidence>
<dbReference type="SUPFAM" id="SSF51182">
    <property type="entry name" value="RmlC-like cupins"/>
    <property type="match status" value="1"/>
</dbReference>
<dbReference type="SUPFAM" id="SSF46689">
    <property type="entry name" value="Homeodomain-like"/>
    <property type="match status" value="2"/>
</dbReference>
<keyword evidence="1" id="KW-0805">Transcription regulation</keyword>
<dbReference type="SMART" id="SM00342">
    <property type="entry name" value="HTH_ARAC"/>
    <property type="match status" value="1"/>
</dbReference>
<dbReference type="InterPro" id="IPR014710">
    <property type="entry name" value="RmlC-like_jellyroll"/>
</dbReference>
<evidence type="ECO:0000256" key="1">
    <source>
        <dbReference type="ARBA" id="ARBA00023015"/>
    </source>
</evidence>
<dbReference type="Gene3D" id="2.60.120.10">
    <property type="entry name" value="Jelly Rolls"/>
    <property type="match status" value="1"/>
</dbReference>
<keyword evidence="6" id="KW-1185">Reference proteome</keyword>
<dbReference type="PANTHER" id="PTHR43280:SF17">
    <property type="entry name" value="ARAC-TYPE DNA-BINDING DOMAIN-CONTAINING PROTEIN"/>
    <property type="match status" value="1"/>
</dbReference>
<dbReference type="GO" id="GO:0043565">
    <property type="term" value="F:sequence-specific DNA binding"/>
    <property type="evidence" value="ECO:0007669"/>
    <property type="project" value="InterPro"/>
</dbReference>
<keyword evidence="3" id="KW-0804">Transcription</keyword>
<dbReference type="InterPro" id="IPR011051">
    <property type="entry name" value="RmlC_Cupin_sf"/>
</dbReference>
<dbReference type="eggNOG" id="COG0662">
    <property type="taxonomic scope" value="Bacteria"/>
</dbReference>
<evidence type="ECO:0000259" key="4">
    <source>
        <dbReference type="PROSITE" id="PS01124"/>
    </source>
</evidence>
<dbReference type="EMBL" id="AECQ01000028">
    <property type="protein sequence ID" value="EFW24049.1"/>
    <property type="molecule type" value="Genomic_DNA"/>
</dbReference>
<dbReference type="PRINTS" id="PR00032">
    <property type="entry name" value="HTHARAC"/>
</dbReference>
<reference evidence="5 6" key="1">
    <citation type="submission" date="2010-08" db="EMBL/GenBank/DDBJ databases">
        <authorList>
            <person name="Weinstock G."/>
            <person name="Sodergren E."/>
            <person name="Clifton S."/>
            <person name="Fulton L."/>
            <person name="Fulton B."/>
            <person name="Courtney L."/>
            <person name="Fronick C."/>
            <person name="Harrison M."/>
            <person name="Strong C."/>
            <person name="Farmer C."/>
            <person name="Delahaunty K."/>
            <person name="Markovic C."/>
            <person name="Hall O."/>
            <person name="Minx P."/>
            <person name="Tomlinson C."/>
            <person name="Mitreva M."/>
            <person name="Hou S."/>
            <person name="Chen J."/>
            <person name="Wollam A."/>
            <person name="Pepin K.H."/>
            <person name="Johnson M."/>
            <person name="Bhonagiri V."/>
            <person name="Zhang X."/>
            <person name="Suruliraj S."/>
            <person name="Warren W."/>
            <person name="Chinwalla A."/>
            <person name="Mardis E.R."/>
            <person name="Wilson R.K."/>
        </authorList>
    </citation>
    <scope>NUCLEOTIDE SEQUENCE [LARGE SCALE GENOMIC DNA]</scope>
    <source>
        <strain evidence="5 6">F0204</strain>
    </source>
</reference>
<organism evidence="5 6">
    <name type="scientific">Solobacterium moorei F0204</name>
    <dbReference type="NCBI Taxonomy" id="706433"/>
    <lineage>
        <taxon>Bacteria</taxon>
        <taxon>Bacillati</taxon>
        <taxon>Bacillota</taxon>
        <taxon>Erysipelotrichia</taxon>
        <taxon>Erysipelotrichales</taxon>
        <taxon>Erysipelotrichaceae</taxon>
        <taxon>Solobacterium</taxon>
    </lineage>
</organism>
<dbReference type="InterPro" id="IPR009057">
    <property type="entry name" value="Homeodomain-like_sf"/>
</dbReference>
<evidence type="ECO:0000256" key="3">
    <source>
        <dbReference type="ARBA" id="ARBA00023163"/>
    </source>
</evidence>
<dbReference type="Pfam" id="PF07883">
    <property type="entry name" value="Cupin_2"/>
    <property type="match status" value="1"/>
</dbReference>
<proteinExistence type="predicted"/>
<dbReference type="InterPro" id="IPR013096">
    <property type="entry name" value="Cupin_2"/>
</dbReference>
<dbReference type="Gene3D" id="1.10.10.60">
    <property type="entry name" value="Homeodomain-like"/>
    <property type="match status" value="2"/>
</dbReference>
<evidence type="ECO:0000256" key="2">
    <source>
        <dbReference type="ARBA" id="ARBA00023125"/>
    </source>
</evidence>
<dbReference type="GO" id="GO:0003700">
    <property type="term" value="F:DNA-binding transcription factor activity"/>
    <property type="evidence" value="ECO:0007669"/>
    <property type="project" value="InterPro"/>
</dbReference>
<dbReference type="PANTHER" id="PTHR43280">
    <property type="entry name" value="ARAC-FAMILY TRANSCRIPTIONAL REGULATOR"/>
    <property type="match status" value="1"/>
</dbReference>
<dbReference type="PROSITE" id="PS01124">
    <property type="entry name" value="HTH_ARAC_FAMILY_2"/>
    <property type="match status" value="1"/>
</dbReference>
<dbReference type="AlphaFoldDB" id="E7MPE4"/>
<name>E7MPE4_9FIRM</name>
<gene>
    <name evidence="5" type="ORF">HMPREF9430_01425</name>
</gene>
<keyword evidence="2" id="KW-0238">DNA-binding</keyword>
<evidence type="ECO:0000313" key="5">
    <source>
        <dbReference type="EMBL" id="EFW24049.1"/>
    </source>
</evidence>
<dbReference type="HOGENOM" id="CLU_000445_88_6_9"/>
<dbReference type="STRING" id="706433.HMPREF9430_01425"/>
<dbReference type="Pfam" id="PF12833">
    <property type="entry name" value="HTH_18"/>
    <property type="match status" value="1"/>
</dbReference>
<protein>
    <submittedName>
        <fullName evidence="5">Transcriptional regulator, AraC family</fullName>
    </submittedName>
</protein>
<dbReference type="PROSITE" id="PS00041">
    <property type="entry name" value="HTH_ARAC_FAMILY_1"/>
    <property type="match status" value="1"/>
</dbReference>
<dbReference type="eggNOG" id="COG2207">
    <property type="taxonomic scope" value="Bacteria"/>
</dbReference>
<sequence>MIKPMITAISQNTSEDRSFGKILYVTHSRYEGDWHSTPHNHACAELFYVISGEGKFFVEGKYLDIQADDLIIVNSYIEHTEVSKENSPLEYIVAGIEGLHFHSDDKRFNSNFSMHNYKAYKNDILFYLKTLLHEMEHQDEYSQHLVNSLLEIMLINMVRRTNTTLNVSPVKKTTKECIFIENYINDHFKEDIDLDKLSELTFLNKYYLVHAFNQYKGISPMRYLIQRRISEAKFLLETTSYSMNDISAIIGFSNQNYFTFAFKREIGCSPSAYRKQFLKTKEQ</sequence>
<dbReference type="Proteomes" id="UP000004097">
    <property type="component" value="Unassembled WGS sequence"/>
</dbReference>
<dbReference type="InterPro" id="IPR020449">
    <property type="entry name" value="Tscrpt_reg_AraC-type_HTH"/>
</dbReference>
<feature type="domain" description="HTH araC/xylS-type" evidence="4">
    <location>
        <begin position="178"/>
        <end position="276"/>
    </location>
</feature>
<comment type="caution">
    <text evidence="5">The sequence shown here is derived from an EMBL/GenBank/DDBJ whole genome shotgun (WGS) entry which is preliminary data.</text>
</comment>
<accession>E7MPE4</accession>
<dbReference type="InterPro" id="IPR018060">
    <property type="entry name" value="HTH_AraC"/>
</dbReference>